<reference evidence="2 3" key="1">
    <citation type="journal article" date="2021" name="MBio">
        <title>A New Model Trypanosomatid, Novymonas esmeraldas: Genomic Perception of Its 'Candidatus Pandoraea novymonadis' Endosymbiont.</title>
        <authorList>
            <person name="Zakharova A."/>
            <person name="Saura A."/>
            <person name="Butenko A."/>
            <person name="Podesvova L."/>
            <person name="Warmusova S."/>
            <person name="Kostygov A.Y."/>
            <person name="Nenarokova A."/>
            <person name="Lukes J."/>
            <person name="Opperdoes F.R."/>
            <person name="Yurchenko V."/>
        </authorList>
    </citation>
    <scope>NUCLEOTIDE SEQUENCE [LARGE SCALE GENOMIC DNA]</scope>
    <source>
        <strain evidence="2 3">E262AT.01</strain>
    </source>
</reference>
<proteinExistence type="predicted"/>
<sequence length="237" mass="26649">MSLMAVNVCLVSSGFDLVALPLSSTLCPVDADEDEMGEATPSYSLVPLTERKTRKGYGYAHCTVMQLCVRAVEVKAVREIVRQVWLKFRTNVLESKESLVLEGVADGPVFAEREDGREVRLPNIKVERSPDLMWLHETIVRELSEYHVRVGSEEVAKAAFHKKFPADGSSTTPEWMLDFTSKYAHENYSPHITLGACSEENVAALSFLQRTEIPWRECRLVVSHMGNYCSCFDLLDS</sequence>
<evidence type="ECO:0000313" key="2">
    <source>
        <dbReference type="EMBL" id="KAK7200569.1"/>
    </source>
</evidence>
<keyword evidence="3" id="KW-1185">Reference proteome</keyword>
<dbReference type="EMBL" id="JAECZO010000006">
    <property type="protein sequence ID" value="KAK7200569.1"/>
    <property type="molecule type" value="Genomic_DNA"/>
</dbReference>
<evidence type="ECO:0000256" key="1">
    <source>
        <dbReference type="SAM" id="SignalP"/>
    </source>
</evidence>
<comment type="caution">
    <text evidence="2">The sequence shown here is derived from an EMBL/GenBank/DDBJ whole genome shotgun (WGS) entry which is preliminary data.</text>
</comment>
<dbReference type="Proteomes" id="UP001430356">
    <property type="component" value="Unassembled WGS sequence"/>
</dbReference>
<protein>
    <submittedName>
        <fullName evidence="2">Uncharacterized protein</fullName>
    </submittedName>
</protein>
<keyword evidence="1" id="KW-0732">Signal</keyword>
<feature type="chain" id="PRO_5043945501" evidence="1">
    <location>
        <begin position="32"/>
        <end position="237"/>
    </location>
</feature>
<accession>A0AAW0F4H0</accession>
<dbReference type="AlphaFoldDB" id="A0AAW0F4H0"/>
<name>A0AAW0F4H0_9TRYP</name>
<gene>
    <name evidence="2" type="ORF">NESM_000112800</name>
</gene>
<feature type="signal peptide" evidence="1">
    <location>
        <begin position="1"/>
        <end position="31"/>
    </location>
</feature>
<organism evidence="2 3">
    <name type="scientific">Novymonas esmeraldas</name>
    <dbReference type="NCBI Taxonomy" id="1808958"/>
    <lineage>
        <taxon>Eukaryota</taxon>
        <taxon>Discoba</taxon>
        <taxon>Euglenozoa</taxon>
        <taxon>Kinetoplastea</taxon>
        <taxon>Metakinetoplastina</taxon>
        <taxon>Trypanosomatida</taxon>
        <taxon>Trypanosomatidae</taxon>
        <taxon>Novymonas</taxon>
    </lineage>
</organism>
<evidence type="ECO:0000313" key="3">
    <source>
        <dbReference type="Proteomes" id="UP001430356"/>
    </source>
</evidence>